<gene>
    <name evidence="8" type="ORF">LKD45_01345</name>
</gene>
<evidence type="ECO:0000313" key="9">
    <source>
        <dbReference type="Proteomes" id="UP001199355"/>
    </source>
</evidence>
<evidence type="ECO:0000256" key="3">
    <source>
        <dbReference type="ARBA" id="ARBA00022576"/>
    </source>
</evidence>
<dbReference type="InterPro" id="IPR004839">
    <property type="entry name" value="Aminotransferase_I/II_large"/>
</dbReference>
<dbReference type="Gene3D" id="3.90.1150.10">
    <property type="entry name" value="Aspartate Aminotransferase, domain 1"/>
    <property type="match status" value="1"/>
</dbReference>
<dbReference type="PROSITE" id="PS00105">
    <property type="entry name" value="AA_TRANSFER_CLASS_1"/>
    <property type="match status" value="1"/>
</dbReference>
<name>A0AAE3DML5_9FIRM</name>
<comment type="cofactor">
    <cofactor evidence="1 6">
        <name>pyridoxal 5'-phosphate</name>
        <dbReference type="ChEBI" id="CHEBI:597326"/>
    </cofactor>
</comment>
<evidence type="ECO:0000256" key="2">
    <source>
        <dbReference type="ARBA" id="ARBA00007441"/>
    </source>
</evidence>
<reference evidence="8 9" key="1">
    <citation type="submission" date="2021-10" db="EMBL/GenBank/DDBJ databases">
        <title>Anaerobic single-cell dispensing facilitates the cultivation of human gut bacteria.</title>
        <authorList>
            <person name="Afrizal A."/>
        </authorList>
    </citation>
    <scope>NUCLEOTIDE SEQUENCE [LARGE SCALE GENOMIC DNA]</scope>
    <source>
        <strain evidence="8 9">CLA-AA-H244</strain>
    </source>
</reference>
<keyword evidence="9" id="KW-1185">Reference proteome</keyword>
<dbReference type="InterPro" id="IPR015424">
    <property type="entry name" value="PyrdxlP-dep_Trfase"/>
</dbReference>
<dbReference type="CDD" id="cd00609">
    <property type="entry name" value="AAT_like"/>
    <property type="match status" value="1"/>
</dbReference>
<evidence type="ECO:0000313" key="8">
    <source>
        <dbReference type="EMBL" id="MCC2166353.1"/>
    </source>
</evidence>
<comment type="similarity">
    <text evidence="2 6">Belongs to the class-I pyridoxal-phosphate-dependent aminotransferase family.</text>
</comment>
<evidence type="ECO:0000256" key="6">
    <source>
        <dbReference type="RuleBase" id="RU000481"/>
    </source>
</evidence>
<dbReference type="Gene3D" id="3.40.640.10">
    <property type="entry name" value="Type I PLP-dependent aspartate aminotransferase-like (Major domain)"/>
    <property type="match status" value="1"/>
</dbReference>
<dbReference type="PANTHER" id="PTHR46383">
    <property type="entry name" value="ASPARTATE AMINOTRANSFERASE"/>
    <property type="match status" value="1"/>
</dbReference>
<dbReference type="EMBL" id="JAJEQF010000002">
    <property type="protein sequence ID" value="MCC2166353.1"/>
    <property type="molecule type" value="Genomic_DNA"/>
</dbReference>
<evidence type="ECO:0000256" key="5">
    <source>
        <dbReference type="ARBA" id="ARBA00022898"/>
    </source>
</evidence>
<evidence type="ECO:0000259" key="7">
    <source>
        <dbReference type="Pfam" id="PF00155"/>
    </source>
</evidence>
<dbReference type="Pfam" id="PF00155">
    <property type="entry name" value="Aminotran_1_2"/>
    <property type="match status" value="1"/>
</dbReference>
<dbReference type="InterPro" id="IPR004838">
    <property type="entry name" value="NHTrfase_class1_PyrdxlP-BS"/>
</dbReference>
<feature type="domain" description="Aminotransferase class I/classII large" evidence="7">
    <location>
        <begin position="30"/>
        <end position="384"/>
    </location>
</feature>
<dbReference type="GO" id="GO:0008483">
    <property type="term" value="F:transaminase activity"/>
    <property type="evidence" value="ECO:0007669"/>
    <property type="project" value="UniProtKB-KW"/>
</dbReference>
<dbReference type="EC" id="2.6.1.-" evidence="6"/>
<dbReference type="Proteomes" id="UP001199355">
    <property type="component" value="Unassembled WGS sequence"/>
</dbReference>
<dbReference type="PANTHER" id="PTHR46383:SF1">
    <property type="entry name" value="ASPARTATE AMINOTRANSFERASE"/>
    <property type="match status" value="1"/>
</dbReference>
<dbReference type="GO" id="GO:0030170">
    <property type="term" value="F:pyridoxal phosphate binding"/>
    <property type="evidence" value="ECO:0007669"/>
    <property type="project" value="InterPro"/>
</dbReference>
<dbReference type="InterPro" id="IPR015422">
    <property type="entry name" value="PyrdxlP-dep_Trfase_small"/>
</dbReference>
<dbReference type="SUPFAM" id="SSF53383">
    <property type="entry name" value="PLP-dependent transferases"/>
    <property type="match status" value="1"/>
</dbReference>
<protein>
    <recommendedName>
        <fullName evidence="6">Aminotransferase</fullName>
        <ecNumber evidence="6">2.6.1.-</ecNumber>
    </recommendedName>
</protein>
<dbReference type="AlphaFoldDB" id="A0AAE3DML5"/>
<sequence>MALFDNSNIKLDVLKKRAFNYRWAEVPDGVIPLTAADPDYPVAPEIQEAMMDYVKDGYFSYTPKLGYPEFRDSISKALMERKGEEIDSNLILPIDSAARGMYVIAQTVLRQGDEMIVFDPVDYLFRESCLAAGGKVVLFPAKLKDGYIDLSELENYITPKTRMIGLCNPHNPYGVVYRPEDLEHIMSLCEKYNLYIMNDEIWSDIVFPEEPFRSIYSLGSKRCRRVMSVFGFSKSFGIAGLRAGCVYTTDEKLFEEIVENSDVMSTAGGIASISQIAGTACMSKCYYWVDAFLEHLKKNRDYAVDRLNQMPMIKAYRPHATYLLYVDIRAFGMKSEEFTDYMKEKVKLAVVSGGEKFFGSGSEGYIRICFATSHEILEEGLNRLEKGIDMLIREKNLEK</sequence>
<comment type="caution">
    <text evidence="8">The sequence shown here is derived from an EMBL/GenBank/DDBJ whole genome shotgun (WGS) entry which is preliminary data.</text>
</comment>
<evidence type="ECO:0000256" key="4">
    <source>
        <dbReference type="ARBA" id="ARBA00022679"/>
    </source>
</evidence>
<dbReference type="InterPro" id="IPR015421">
    <property type="entry name" value="PyrdxlP-dep_Trfase_major"/>
</dbReference>
<accession>A0AAE3DML5</accession>
<keyword evidence="3 6" id="KW-0032">Aminotransferase</keyword>
<keyword evidence="4 6" id="KW-0808">Transferase</keyword>
<dbReference type="GO" id="GO:0006520">
    <property type="term" value="P:amino acid metabolic process"/>
    <property type="evidence" value="ECO:0007669"/>
    <property type="project" value="InterPro"/>
</dbReference>
<proteinExistence type="inferred from homology"/>
<dbReference type="InterPro" id="IPR050596">
    <property type="entry name" value="AspAT/PAT-like"/>
</dbReference>
<evidence type="ECO:0000256" key="1">
    <source>
        <dbReference type="ARBA" id="ARBA00001933"/>
    </source>
</evidence>
<keyword evidence="5" id="KW-0663">Pyridoxal phosphate</keyword>
<dbReference type="RefSeq" id="WP_308727524.1">
    <property type="nucleotide sequence ID" value="NZ_JAJEQF010000002.1"/>
</dbReference>
<organism evidence="8 9">
    <name type="scientific">Gallintestinimicrobium propionicum</name>
    <dbReference type="NCBI Taxonomy" id="2981770"/>
    <lineage>
        <taxon>Bacteria</taxon>
        <taxon>Bacillati</taxon>
        <taxon>Bacillota</taxon>
        <taxon>Clostridia</taxon>
        <taxon>Lachnospirales</taxon>
        <taxon>Lachnospiraceae</taxon>
        <taxon>Gallintestinimicrobium</taxon>
    </lineage>
</organism>